<evidence type="ECO:0000259" key="2">
    <source>
        <dbReference type="Pfam" id="PF14332"/>
    </source>
</evidence>
<dbReference type="Proteomes" id="UP000739538">
    <property type="component" value="Unassembled WGS sequence"/>
</dbReference>
<evidence type="ECO:0000256" key="1">
    <source>
        <dbReference type="SAM" id="MobiDB-lite"/>
    </source>
</evidence>
<proteinExistence type="predicted"/>
<evidence type="ECO:0000313" key="3">
    <source>
        <dbReference type="EMBL" id="MCA9757253.1"/>
    </source>
</evidence>
<reference evidence="3" key="2">
    <citation type="journal article" date="2021" name="Microbiome">
        <title>Successional dynamics and alternative stable states in a saline activated sludge microbial community over 9 years.</title>
        <authorList>
            <person name="Wang Y."/>
            <person name="Ye J."/>
            <person name="Ju F."/>
            <person name="Liu L."/>
            <person name="Boyd J.A."/>
            <person name="Deng Y."/>
            <person name="Parks D.H."/>
            <person name="Jiang X."/>
            <person name="Yin X."/>
            <person name="Woodcroft B.J."/>
            <person name="Tyson G.W."/>
            <person name="Hugenholtz P."/>
            <person name="Polz M.F."/>
            <person name="Zhang T."/>
        </authorList>
    </citation>
    <scope>NUCLEOTIDE SEQUENCE</scope>
    <source>
        <strain evidence="3">HKST-UBA02</strain>
    </source>
</reference>
<evidence type="ECO:0000313" key="4">
    <source>
        <dbReference type="Proteomes" id="UP000739538"/>
    </source>
</evidence>
<dbReference type="Pfam" id="PF14332">
    <property type="entry name" value="DUF4388"/>
    <property type="match status" value="1"/>
</dbReference>
<comment type="caution">
    <text evidence="3">The sequence shown here is derived from an EMBL/GenBank/DDBJ whole genome shotgun (WGS) entry which is preliminary data.</text>
</comment>
<reference evidence="3" key="1">
    <citation type="submission" date="2020-04" db="EMBL/GenBank/DDBJ databases">
        <authorList>
            <person name="Zhang T."/>
        </authorList>
    </citation>
    <scope>NUCLEOTIDE SEQUENCE</scope>
    <source>
        <strain evidence="3">HKST-UBA02</strain>
    </source>
</reference>
<feature type="compositionally biased region" description="Basic and acidic residues" evidence="1">
    <location>
        <begin position="138"/>
        <end position="156"/>
    </location>
</feature>
<name>A0A956SGD0_UNCEI</name>
<feature type="domain" description="PatA-like N-terminal" evidence="2">
    <location>
        <begin position="27"/>
        <end position="125"/>
    </location>
</feature>
<dbReference type="EMBL" id="JAGQHS010000089">
    <property type="protein sequence ID" value="MCA9757253.1"/>
    <property type="molecule type" value="Genomic_DNA"/>
</dbReference>
<dbReference type="PANTHER" id="PTHR36304">
    <property type="entry name" value="DOMAIN GTPASE-ACTIVATING PROTEIN, PUTATIVE-RELATED-RELATED"/>
    <property type="match status" value="1"/>
</dbReference>
<protein>
    <submittedName>
        <fullName evidence="3">DUF4388 domain-containing protein</fullName>
    </submittedName>
</protein>
<gene>
    <name evidence="3" type="ORF">KDA27_15715</name>
</gene>
<sequence>MAGSAPSPGGPSKKAPDLASMQYALLGRLAEVSLFDICQFLMLNRKTGTLTARYEQKAVYLTFKEGQLLNAVDHALKNGEEVILAAVQWPDGTVTFEAGPVPPERRIQSSTENVLLEAARLLDEMSAGDLLEEDEDGERPQSHVDRYQETNRRSAELSEAFRTAVSQDEETTLGSTWKESIIEALRDGRAERLVVGPASTIHLVHGKGVIPVEVPSFAEVEEWLARMVTVAPEWSPFSGRSVSRWGAGPEEMRLWVSRHSSPDGVWFTVAAPSESFPDWYGMGFDDDLAASLRHLEQGPVVLGATSERFVSQSIAAFLSRRAAESPELVWVLESAPSFAWSKLPGRIRSLEMDRVSETGDLVALCERTKPRLLVLRECRHGELLQEALSLVSQELQVLIASPGSNAAAVLRTLDEVRARGDRSGRGTTLASILAGLWWVQPGSPEQPYPVRTRFLVEDRKSQKAA</sequence>
<dbReference type="PANTHER" id="PTHR36304:SF4">
    <property type="entry name" value="DUF4388 DOMAIN-CONTAINING PROTEIN"/>
    <property type="match status" value="1"/>
</dbReference>
<dbReference type="InterPro" id="IPR025497">
    <property type="entry name" value="PatA-like_N"/>
</dbReference>
<feature type="region of interest" description="Disordered" evidence="1">
    <location>
        <begin position="130"/>
        <end position="166"/>
    </location>
</feature>
<organism evidence="3 4">
    <name type="scientific">Eiseniibacteriota bacterium</name>
    <dbReference type="NCBI Taxonomy" id="2212470"/>
    <lineage>
        <taxon>Bacteria</taxon>
        <taxon>Candidatus Eiseniibacteriota</taxon>
    </lineage>
</organism>
<dbReference type="AlphaFoldDB" id="A0A956SGD0"/>
<accession>A0A956SGD0</accession>